<dbReference type="GO" id="GO:0005737">
    <property type="term" value="C:cytoplasm"/>
    <property type="evidence" value="ECO:0007669"/>
    <property type="project" value="TreeGrafter"/>
</dbReference>
<feature type="region of interest" description="Disordered" evidence="12">
    <location>
        <begin position="82"/>
        <end position="133"/>
    </location>
</feature>
<dbReference type="PANTHER" id="PTHR24346:SF76">
    <property type="entry name" value="NON-SPECIFIC SERINE_THREONINE PROTEIN KINASE"/>
    <property type="match status" value="1"/>
</dbReference>
<comment type="caution">
    <text evidence="14">The sequence shown here is derived from an EMBL/GenBank/DDBJ whole genome shotgun (WGS) entry which is preliminary data.</text>
</comment>
<dbReference type="AlphaFoldDB" id="A0A9W8AIM0"/>
<dbReference type="PROSITE" id="PS00107">
    <property type="entry name" value="PROTEIN_KINASE_ATP"/>
    <property type="match status" value="1"/>
</dbReference>
<dbReference type="PANTHER" id="PTHR24346">
    <property type="entry name" value="MAP/MICROTUBULE AFFINITY-REGULATING KINASE"/>
    <property type="match status" value="1"/>
</dbReference>
<keyword evidence="15" id="KW-1185">Reference proteome</keyword>
<dbReference type="EC" id="2.7.11.1" evidence="1"/>
<dbReference type="InterPro" id="IPR011009">
    <property type="entry name" value="Kinase-like_dom_sf"/>
</dbReference>
<evidence type="ECO:0000256" key="6">
    <source>
        <dbReference type="ARBA" id="ARBA00022840"/>
    </source>
</evidence>
<feature type="region of interest" description="Disordered" evidence="12">
    <location>
        <begin position="1"/>
        <end position="55"/>
    </location>
</feature>
<feature type="compositionally biased region" description="Polar residues" evidence="12">
    <location>
        <begin position="147"/>
        <end position="157"/>
    </location>
</feature>
<dbReference type="SMART" id="SM00220">
    <property type="entry name" value="S_TKc"/>
    <property type="match status" value="1"/>
</dbReference>
<accession>A0A9W8AIM0</accession>
<dbReference type="Proteomes" id="UP001150925">
    <property type="component" value="Unassembled WGS sequence"/>
</dbReference>
<evidence type="ECO:0000256" key="8">
    <source>
        <dbReference type="ARBA" id="ARBA00048679"/>
    </source>
</evidence>
<feature type="compositionally biased region" description="Low complexity" evidence="12">
    <location>
        <begin position="40"/>
        <end position="50"/>
    </location>
</feature>
<feature type="region of interest" description="Disordered" evidence="12">
    <location>
        <begin position="138"/>
        <end position="157"/>
    </location>
</feature>
<protein>
    <recommendedName>
        <fullName evidence="1">non-specific serine/threonine protein kinase</fullName>
        <ecNumber evidence="1">2.7.11.1</ecNumber>
    </recommendedName>
    <alternativeName>
        <fullName evidence="9">Halotolerance protein 4</fullName>
    </alternativeName>
</protein>
<feature type="compositionally biased region" description="Polar residues" evidence="12">
    <location>
        <begin position="18"/>
        <end position="34"/>
    </location>
</feature>
<keyword evidence="3" id="KW-0808">Transferase</keyword>
<dbReference type="GO" id="GO:0005524">
    <property type="term" value="F:ATP binding"/>
    <property type="evidence" value="ECO:0007669"/>
    <property type="project" value="UniProtKB-UniRule"/>
</dbReference>
<evidence type="ECO:0000256" key="5">
    <source>
        <dbReference type="ARBA" id="ARBA00022777"/>
    </source>
</evidence>
<feature type="domain" description="Protein kinase" evidence="13">
    <location>
        <begin position="169"/>
        <end position="438"/>
    </location>
</feature>
<evidence type="ECO:0000256" key="12">
    <source>
        <dbReference type="SAM" id="MobiDB-lite"/>
    </source>
</evidence>
<dbReference type="Pfam" id="PF00069">
    <property type="entry name" value="Pkinase"/>
    <property type="match status" value="1"/>
</dbReference>
<dbReference type="InterPro" id="IPR008271">
    <property type="entry name" value="Ser/Thr_kinase_AS"/>
</dbReference>
<dbReference type="PROSITE" id="PS00108">
    <property type="entry name" value="PROTEIN_KINASE_ST"/>
    <property type="match status" value="1"/>
</dbReference>
<dbReference type="GO" id="GO:0004674">
    <property type="term" value="F:protein serine/threonine kinase activity"/>
    <property type="evidence" value="ECO:0007669"/>
    <property type="project" value="UniProtKB-KW"/>
</dbReference>
<dbReference type="EMBL" id="JANBPY010002334">
    <property type="protein sequence ID" value="KAJ1955446.1"/>
    <property type="molecule type" value="Genomic_DNA"/>
</dbReference>
<feature type="compositionally biased region" description="Polar residues" evidence="12">
    <location>
        <begin position="97"/>
        <end position="110"/>
    </location>
</feature>
<dbReference type="CDD" id="cd13994">
    <property type="entry name" value="STKc_HAL4_like"/>
    <property type="match status" value="1"/>
</dbReference>
<dbReference type="OrthoDB" id="6513151at2759"/>
<keyword evidence="4 10" id="KW-0547">Nucleotide-binding</keyword>
<keyword evidence="5" id="KW-0418">Kinase</keyword>
<dbReference type="InterPro" id="IPR000719">
    <property type="entry name" value="Prot_kinase_dom"/>
</dbReference>
<evidence type="ECO:0000256" key="3">
    <source>
        <dbReference type="ARBA" id="ARBA00022679"/>
    </source>
</evidence>
<keyword evidence="6 10" id="KW-0067">ATP-binding</keyword>
<evidence type="ECO:0000313" key="15">
    <source>
        <dbReference type="Proteomes" id="UP001150925"/>
    </source>
</evidence>
<dbReference type="GO" id="GO:0030003">
    <property type="term" value="P:intracellular monoatomic cation homeostasis"/>
    <property type="evidence" value="ECO:0007669"/>
    <property type="project" value="UniProtKB-ARBA"/>
</dbReference>
<dbReference type="GO" id="GO:0000226">
    <property type="term" value="P:microtubule cytoskeleton organization"/>
    <property type="evidence" value="ECO:0007669"/>
    <property type="project" value="TreeGrafter"/>
</dbReference>
<evidence type="ECO:0000256" key="10">
    <source>
        <dbReference type="PROSITE-ProRule" id="PRU10141"/>
    </source>
</evidence>
<sequence length="474" mass="53286">MTTLNSQPRVPYPLQIPTRKSQTPSSQPKSTCTVSGVPVSSGKGQSSNSSTETIVPATATLVGTPFSAGTEIKRFFGVSKATLPVPVPTPAPHHSRQMSQDSLTSQSSVEPHSRPHSPARSATPSLDEKKQSSFKERFSMAKLSRKPSASSSTNKSCNDTVSLHKKYGVCEKGYIGKGATAVVRLIHHLDRTTRNEKLYAVKEFRKRRKDESEKDYVKKLTSEFCISSTMRHPNIVETVDLVQDQQQRWCQVMEYCPGGDLYTVIREGNMAAPEINCCFKQIIQGVAYLHSMGVAHRDVKPENLLLDAYGHIKITDFGVADVFRMCWEKTTHLSRGFCGSEPYIAPEQFAGKPYDARRVDVWSCGVVLYAMYCKGVPFRTATKRDPNYVRYLEARSQGKTYEPFRRLPPKACALITRMLEPDPEKRLSAEDVMNDPWFQSIEVCKNGETPSKQPHHHYTEDYMLNQLKHPSARR</sequence>
<evidence type="ECO:0000256" key="11">
    <source>
        <dbReference type="RuleBase" id="RU000304"/>
    </source>
</evidence>
<reference evidence="14" key="1">
    <citation type="submission" date="2022-07" db="EMBL/GenBank/DDBJ databases">
        <title>Phylogenomic reconstructions and comparative analyses of Kickxellomycotina fungi.</title>
        <authorList>
            <person name="Reynolds N.K."/>
            <person name="Stajich J.E."/>
            <person name="Barry K."/>
            <person name="Grigoriev I.V."/>
            <person name="Crous P."/>
            <person name="Smith M.E."/>
        </authorList>
    </citation>
    <scope>NUCLEOTIDE SEQUENCE</scope>
    <source>
        <strain evidence="14">RSA 1196</strain>
    </source>
</reference>
<proteinExistence type="inferred from homology"/>
<evidence type="ECO:0000256" key="2">
    <source>
        <dbReference type="ARBA" id="ARBA00022527"/>
    </source>
</evidence>
<dbReference type="Gene3D" id="1.10.510.10">
    <property type="entry name" value="Transferase(Phosphotransferase) domain 1"/>
    <property type="match status" value="1"/>
</dbReference>
<dbReference type="FunFam" id="1.10.510.10:FF:000183">
    <property type="entry name" value="Serine/threonine-protein kinase hal4"/>
    <property type="match status" value="1"/>
</dbReference>
<comment type="catalytic activity">
    <reaction evidence="8">
        <text>L-seryl-[protein] + ATP = O-phospho-L-seryl-[protein] + ADP + H(+)</text>
        <dbReference type="Rhea" id="RHEA:17989"/>
        <dbReference type="Rhea" id="RHEA-COMP:9863"/>
        <dbReference type="Rhea" id="RHEA-COMP:11604"/>
        <dbReference type="ChEBI" id="CHEBI:15378"/>
        <dbReference type="ChEBI" id="CHEBI:29999"/>
        <dbReference type="ChEBI" id="CHEBI:30616"/>
        <dbReference type="ChEBI" id="CHEBI:83421"/>
        <dbReference type="ChEBI" id="CHEBI:456216"/>
        <dbReference type="EC" id="2.7.11.1"/>
    </reaction>
</comment>
<dbReference type="SUPFAM" id="SSF56112">
    <property type="entry name" value="Protein kinase-like (PK-like)"/>
    <property type="match status" value="1"/>
</dbReference>
<dbReference type="InterPro" id="IPR017441">
    <property type="entry name" value="Protein_kinase_ATP_BS"/>
</dbReference>
<name>A0A9W8AIM0_9FUNG</name>
<organism evidence="14 15">
    <name type="scientific">Dispira parvispora</name>
    <dbReference type="NCBI Taxonomy" id="1520584"/>
    <lineage>
        <taxon>Eukaryota</taxon>
        <taxon>Fungi</taxon>
        <taxon>Fungi incertae sedis</taxon>
        <taxon>Zoopagomycota</taxon>
        <taxon>Kickxellomycotina</taxon>
        <taxon>Dimargaritomycetes</taxon>
        <taxon>Dimargaritales</taxon>
        <taxon>Dimargaritaceae</taxon>
        <taxon>Dispira</taxon>
    </lineage>
</organism>
<evidence type="ECO:0000313" key="14">
    <source>
        <dbReference type="EMBL" id="KAJ1955446.1"/>
    </source>
</evidence>
<feature type="binding site" evidence="10">
    <location>
        <position position="202"/>
    </location>
    <ligand>
        <name>ATP</name>
        <dbReference type="ChEBI" id="CHEBI:30616"/>
    </ligand>
</feature>
<dbReference type="PROSITE" id="PS50011">
    <property type="entry name" value="PROTEIN_KINASE_DOM"/>
    <property type="match status" value="1"/>
</dbReference>
<evidence type="ECO:0000256" key="1">
    <source>
        <dbReference type="ARBA" id="ARBA00012513"/>
    </source>
</evidence>
<evidence type="ECO:0000256" key="4">
    <source>
        <dbReference type="ARBA" id="ARBA00022741"/>
    </source>
</evidence>
<evidence type="ECO:0000256" key="9">
    <source>
        <dbReference type="ARBA" id="ARBA00078109"/>
    </source>
</evidence>
<keyword evidence="2 11" id="KW-0723">Serine/threonine-protein kinase</keyword>
<comment type="catalytic activity">
    <reaction evidence="7">
        <text>L-threonyl-[protein] + ATP = O-phospho-L-threonyl-[protein] + ADP + H(+)</text>
        <dbReference type="Rhea" id="RHEA:46608"/>
        <dbReference type="Rhea" id="RHEA-COMP:11060"/>
        <dbReference type="Rhea" id="RHEA-COMP:11605"/>
        <dbReference type="ChEBI" id="CHEBI:15378"/>
        <dbReference type="ChEBI" id="CHEBI:30013"/>
        <dbReference type="ChEBI" id="CHEBI:30616"/>
        <dbReference type="ChEBI" id="CHEBI:61977"/>
        <dbReference type="ChEBI" id="CHEBI:456216"/>
        <dbReference type="EC" id="2.7.11.1"/>
    </reaction>
</comment>
<comment type="similarity">
    <text evidence="11">Belongs to the protein kinase superfamily.</text>
</comment>
<evidence type="ECO:0000256" key="7">
    <source>
        <dbReference type="ARBA" id="ARBA00047899"/>
    </source>
</evidence>
<evidence type="ECO:0000259" key="13">
    <source>
        <dbReference type="PROSITE" id="PS50011"/>
    </source>
</evidence>
<gene>
    <name evidence="14" type="ORF">IWQ62_005528</name>
</gene>
<dbReference type="GO" id="GO:0035556">
    <property type="term" value="P:intracellular signal transduction"/>
    <property type="evidence" value="ECO:0007669"/>
    <property type="project" value="TreeGrafter"/>
</dbReference>